<dbReference type="Pfam" id="PF02687">
    <property type="entry name" value="FtsX"/>
    <property type="match status" value="1"/>
</dbReference>
<dbReference type="Proteomes" id="UP000183263">
    <property type="component" value="Unassembled WGS sequence"/>
</dbReference>
<evidence type="ECO:0000313" key="11">
    <source>
        <dbReference type="Proteomes" id="UP000183263"/>
    </source>
</evidence>
<dbReference type="PANTHER" id="PTHR43738">
    <property type="entry name" value="ABC TRANSPORTER, MEMBRANE PROTEIN"/>
    <property type="match status" value="1"/>
</dbReference>
<evidence type="ECO:0000256" key="4">
    <source>
        <dbReference type="ARBA" id="ARBA00022692"/>
    </source>
</evidence>
<dbReference type="PANTHER" id="PTHR43738:SF1">
    <property type="entry name" value="HEMIN TRANSPORT SYSTEM PERMEASE PROTEIN HRTB-RELATED"/>
    <property type="match status" value="1"/>
</dbReference>
<gene>
    <name evidence="10" type="ORF">SAMN05444695_10542</name>
</gene>
<keyword evidence="6" id="KW-0472">Membrane</keyword>
<evidence type="ECO:0000313" key="10">
    <source>
        <dbReference type="EMBL" id="SDI09121.1"/>
    </source>
</evidence>
<keyword evidence="11" id="KW-1185">Reference proteome</keyword>
<dbReference type="EMBL" id="FNDN01000005">
    <property type="protein sequence ID" value="SDI09121.1"/>
    <property type="molecule type" value="Genomic_DNA"/>
</dbReference>
<comment type="similarity">
    <text evidence="7">Belongs to the ABC-4 integral membrane protein family.</text>
</comment>
<evidence type="ECO:0000256" key="1">
    <source>
        <dbReference type="ARBA" id="ARBA00004651"/>
    </source>
</evidence>
<evidence type="ECO:0000256" key="3">
    <source>
        <dbReference type="ARBA" id="ARBA00022475"/>
    </source>
</evidence>
<evidence type="ECO:0000259" key="8">
    <source>
        <dbReference type="Pfam" id="PF02687"/>
    </source>
</evidence>
<dbReference type="AlphaFoldDB" id="A0A1G8HRL1"/>
<dbReference type="GO" id="GO:0005886">
    <property type="term" value="C:plasma membrane"/>
    <property type="evidence" value="ECO:0007669"/>
    <property type="project" value="UniProtKB-SubCell"/>
</dbReference>
<keyword evidence="3" id="KW-1003">Cell membrane</keyword>
<dbReference type="Pfam" id="PF12704">
    <property type="entry name" value="MacB_PCD"/>
    <property type="match status" value="1"/>
</dbReference>
<name>A0A1G8HRL1_9NOCA</name>
<evidence type="ECO:0000256" key="6">
    <source>
        <dbReference type="ARBA" id="ARBA00023136"/>
    </source>
</evidence>
<evidence type="ECO:0000259" key="9">
    <source>
        <dbReference type="Pfam" id="PF12704"/>
    </source>
</evidence>
<proteinExistence type="inferred from homology"/>
<evidence type="ECO:0000256" key="7">
    <source>
        <dbReference type="ARBA" id="ARBA00038076"/>
    </source>
</evidence>
<keyword evidence="2" id="KW-0813">Transport</keyword>
<accession>A0A1G8HRL1</accession>
<dbReference type="OrthoDB" id="5242186at2"/>
<organism evidence="10 11">
    <name type="scientific">Rhodococcus triatomae</name>
    <dbReference type="NCBI Taxonomy" id="300028"/>
    <lineage>
        <taxon>Bacteria</taxon>
        <taxon>Bacillati</taxon>
        <taxon>Actinomycetota</taxon>
        <taxon>Actinomycetes</taxon>
        <taxon>Mycobacteriales</taxon>
        <taxon>Nocardiaceae</taxon>
        <taxon>Rhodococcus</taxon>
    </lineage>
</organism>
<feature type="domain" description="MacB-like periplasmic core" evidence="9">
    <location>
        <begin position="18"/>
        <end position="201"/>
    </location>
</feature>
<dbReference type="InterPro" id="IPR025857">
    <property type="entry name" value="MacB_PCD"/>
</dbReference>
<dbReference type="RefSeq" id="WP_072737498.1">
    <property type="nucleotide sequence ID" value="NZ_CP048813.1"/>
</dbReference>
<comment type="subcellular location">
    <subcellularLocation>
        <location evidence="1">Cell membrane</location>
        <topology evidence="1">Multi-pass membrane protein</topology>
    </subcellularLocation>
</comment>
<evidence type="ECO:0000256" key="2">
    <source>
        <dbReference type="ARBA" id="ARBA00022448"/>
    </source>
</evidence>
<reference evidence="10 11" key="1">
    <citation type="submission" date="2016-10" db="EMBL/GenBank/DDBJ databases">
        <authorList>
            <person name="de Groot N.N."/>
        </authorList>
    </citation>
    <scope>NUCLEOTIDE SEQUENCE [LARGE SCALE GENOMIC DNA]</scope>
    <source>
        <strain evidence="10 11">DSM 44892</strain>
    </source>
</reference>
<sequence length="348" mass="35056">MFVALRDLRAAKGRFALIAVVVVLVALLVSFLSGLTAGLRHQNISAIQSISADRLVFADTGSGPSFDESTVTPDQVDAWSLAAESVEPIGISRGKAGVGEGPQTTVSLFGADGATGAQRLPAPGTVVLSDGAAEELGAAAGQTVSIGDTRFTVAAVDGDTWYSHLPAVWMSLSDWRIENPRGGEATVLAVSGVDDAGAADAAAGTLSASVAESYEAISSYKSENASLTMMTSMLFAISALVIGAFFTVWTIQRTPDIATLKALGATTGSLARDALGQALILSVAGVGIGIGLTAAMGTVLGDAVPFVLDVSTTLIPGAALVGLGLLGAAFALRFLSTTDPLTALGSAR</sequence>
<dbReference type="InterPro" id="IPR003838">
    <property type="entry name" value="ABC3_permease_C"/>
</dbReference>
<protein>
    <submittedName>
        <fullName evidence="10">Putative ABC transport system permease protein</fullName>
    </submittedName>
</protein>
<dbReference type="InterPro" id="IPR051125">
    <property type="entry name" value="ABC-4/HrtB_transporter"/>
</dbReference>
<feature type="domain" description="ABC3 transporter permease C-terminal" evidence="8">
    <location>
        <begin position="230"/>
        <end position="340"/>
    </location>
</feature>
<evidence type="ECO:0000256" key="5">
    <source>
        <dbReference type="ARBA" id="ARBA00022989"/>
    </source>
</evidence>
<keyword evidence="5" id="KW-1133">Transmembrane helix</keyword>
<keyword evidence="4" id="KW-0812">Transmembrane</keyword>